<dbReference type="PANTHER" id="PTHR45266">
    <property type="entry name" value="OXALOACETATE DECARBOXYLASE ALPHA CHAIN"/>
    <property type="match status" value="1"/>
</dbReference>
<dbReference type="AlphaFoldDB" id="A0A1Y5FF31"/>
<dbReference type="InterPro" id="IPR050709">
    <property type="entry name" value="Biotin_Carboxyl_Carrier/Decarb"/>
</dbReference>
<dbReference type="Pfam" id="PF00364">
    <property type="entry name" value="Biotin_lipoyl"/>
    <property type="match status" value="1"/>
</dbReference>
<comment type="caution">
    <text evidence="4">The sequence shown here is derived from an EMBL/GenBank/DDBJ whole genome shotgun (WGS) entry which is preliminary data.</text>
</comment>
<dbReference type="InterPro" id="IPR000089">
    <property type="entry name" value="Biotin_lipoyl"/>
</dbReference>
<dbReference type="EMBL" id="MAAO01000005">
    <property type="protein sequence ID" value="OUR97842.1"/>
    <property type="molecule type" value="Genomic_DNA"/>
</dbReference>
<dbReference type="SUPFAM" id="SSF51230">
    <property type="entry name" value="Single hybrid motif"/>
    <property type="match status" value="1"/>
</dbReference>
<evidence type="ECO:0000313" key="5">
    <source>
        <dbReference type="Proteomes" id="UP000196531"/>
    </source>
</evidence>
<dbReference type="FunFam" id="2.40.50.100:FF:000003">
    <property type="entry name" value="Acetyl-CoA carboxylase biotin carboxyl carrier protein"/>
    <property type="match status" value="1"/>
</dbReference>
<evidence type="ECO:0000313" key="4">
    <source>
        <dbReference type="EMBL" id="OUR97842.1"/>
    </source>
</evidence>
<keyword evidence="1" id="KW-0092">Biotin</keyword>
<dbReference type="PROSITE" id="PS50968">
    <property type="entry name" value="BIOTINYL_LIPOYL"/>
    <property type="match status" value="1"/>
</dbReference>
<protein>
    <recommendedName>
        <fullName evidence="3">Lipoyl-binding domain-containing protein</fullName>
    </recommendedName>
</protein>
<proteinExistence type="predicted"/>
<dbReference type="PROSITE" id="PS00188">
    <property type="entry name" value="BIOTIN"/>
    <property type="match status" value="1"/>
</dbReference>
<reference evidence="5" key="1">
    <citation type="journal article" date="2017" name="Proc. Natl. Acad. Sci. U.S.A.">
        <title>Simulation of Deepwater Horizon oil plume reveals substrate specialization within a complex community of hydrocarbon-degraders.</title>
        <authorList>
            <person name="Hu P."/>
            <person name="Dubinsky E.A."/>
            <person name="Probst A.J."/>
            <person name="Wang J."/>
            <person name="Sieber C.M.K."/>
            <person name="Tom L.M."/>
            <person name="Gardinali P."/>
            <person name="Banfield J.F."/>
            <person name="Atlas R.M."/>
            <person name="Andersen G.L."/>
        </authorList>
    </citation>
    <scope>NUCLEOTIDE SEQUENCE [LARGE SCALE GENOMIC DNA]</scope>
</reference>
<name>A0A1Y5FF31_9BACT</name>
<dbReference type="CDD" id="cd06850">
    <property type="entry name" value="biotinyl_domain"/>
    <property type="match status" value="1"/>
</dbReference>
<evidence type="ECO:0000259" key="3">
    <source>
        <dbReference type="PROSITE" id="PS50968"/>
    </source>
</evidence>
<evidence type="ECO:0000256" key="1">
    <source>
        <dbReference type="ARBA" id="ARBA00023267"/>
    </source>
</evidence>
<gene>
    <name evidence="4" type="ORF">A9Q84_06490</name>
</gene>
<feature type="domain" description="Lipoyl-binding" evidence="3">
    <location>
        <begin position="79"/>
        <end position="155"/>
    </location>
</feature>
<dbReference type="PANTHER" id="PTHR45266:SF3">
    <property type="entry name" value="OXALOACETATE DECARBOXYLASE ALPHA CHAIN"/>
    <property type="match status" value="1"/>
</dbReference>
<dbReference type="InterPro" id="IPR001882">
    <property type="entry name" value="Biotin_BS"/>
</dbReference>
<feature type="region of interest" description="Disordered" evidence="2">
    <location>
        <begin position="71"/>
        <end position="90"/>
    </location>
</feature>
<organism evidence="4 5">
    <name type="scientific">Halobacteriovorax marinus</name>
    <dbReference type="NCBI Taxonomy" id="97084"/>
    <lineage>
        <taxon>Bacteria</taxon>
        <taxon>Pseudomonadati</taxon>
        <taxon>Bdellovibrionota</taxon>
        <taxon>Bacteriovoracia</taxon>
        <taxon>Bacteriovoracales</taxon>
        <taxon>Halobacteriovoraceae</taxon>
        <taxon>Halobacteriovorax</taxon>
    </lineage>
</organism>
<evidence type="ECO:0000256" key="2">
    <source>
        <dbReference type="SAM" id="MobiDB-lite"/>
    </source>
</evidence>
<accession>A0A1Y5FF31</accession>
<dbReference type="InterPro" id="IPR011053">
    <property type="entry name" value="Single_hybrid_motif"/>
</dbReference>
<dbReference type="Gene3D" id="2.40.50.100">
    <property type="match status" value="1"/>
</dbReference>
<dbReference type="Proteomes" id="UP000196531">
    <property type="component" value="Unassembled WGS sequence"/>
</dbReference>
<sequence>MKKKLVLNGEEVEINVLTNRHGQVEFTFNGRDYSIKANQLGPHKTFLTGTLNARVIHTDHDFMVAGKELRVEPPNSSRSKNRTDTGGHMLSPMPGKILQVLVKVGDVVKKGDSLIVMEAMKMEHTIKASEDGVISEVHFGEGQLVAGGVDLVDLNCEQEA</sequence>